<proteinExistence type="predicted"/>
<evidence type="ECO:0000313" key="2">
    <source>
        <dbReference type="EMBL" id="KEF57947.1"/>
    </source>
</evidence>
<feature type="compositionally biased region" description="Polar residues" evidence="1">
    <location>
        <begin position="1"/>
        <end position="17"/>
    </location>
</feature>
<protein>
    <submittedName>
        <fullName evidence="2">Uncharacterized protein</fullName>
    </submittedName>
</protein>
<dbReference type="RefSeq" id="XP_013260537.1">
    <property type="nucleotide sequence ID" value="XM_013405083.1"/>
</dbReference>
<organism evidence="2 3">
    <name type="scientific">Exophiala aquamarina CBS 119918</name>
    <dbReference type="NCBI Taxonomy" id="1182545"/>
    <lineage>
        <taxon>Eukaryota</taxon>
        <taxon>Fungi</taxon>
        <taxon>Dikarya</taxon>
        <taxon>Ascomycota</taxon>
        <taxon>Pezizomycotina</taxon>
        <taxon>Eurotiomycetes</taxon>
        <taxon>Chaetothyriomycetidae</taxon>
        <taxon>Chaetothyriales</taxon>
        <taxon>Herpotrichiellaceae</taxon>
        <taxon>Exophiala</taxon>
    </lineage>
</organism>
<dbReference type="AlphaFoldDB" id="A0A072PDV4"/>
<dbReference type="HOGENOM" id="CLU_026641_0_0_1"/>
<comment type="caution">
    <text evidence="2">The sequence shown here is derived from an EMBL/GenBank/DDBJ whole genome shotgun (WGS) entry which is preliminary data.</text>
</comment>
<reference evidence="2 3" key="1">
    <citation type="submission" date="2013-03" db="EMBL/GenBank/DDBJ databases">
        <title>The Genome Sequence of Exophiala aquamarina CBS 119918.</title>
        <authorList>
            <consortium name="The Broad Institute Genomics Platform"/>
            <person name="Cuomo C."/>
            <person name="de Hoog S."/>
            <person name="Gorbushina A."/>
            <person name="Walker B."/>
            <person name="Young S.K."/>
            <person name="Zeng Q."/>
            <person name="Gargeya S."/>
            <person name="Fitzgerald M."/>
            <person name="Haas B."/>
            <person name="Abouelleil A."/>
            <person name="Allen A.W."/>
            <person name="Alvarado L."/>
            <person name="Arachchi H.M."/>
            <person name="Berlin A.M."/>
            <person name="Chapman S.B."/>
            <person name="Gainer-Dewar J."/>
            <person name="Goldberg J."/>
            <person name="Griggs A."/>
            <person name="Gujja S."/>
            <person name="Hansen M."/>
            <person name="Howarth C."/>
            <person name="Imamovic A."/>
            <person name="Ireland A."/>
            <person name="Larimer J."/>
            <person name="McCowan C."/>
            <person name="Murphy C."/>
            <person name="Pearson M."/>
            <person name="Poon T.W."/>
            <person name="Priest M."/>
            <person name="Roberts A."/>
            <person name="Saif S."/>
            <person name="Shea T."/>
            <person name="Sisk P."/>
            <person name="Sykes S."/>
            <person name="Wortman J."/>
            <person name="Nusbaum C."/>
            <person name="Birren B."/>
        </authorList>
    </citation>
    <scope>NUCLEOTIDE SEQUENCE [LARGE SCALE GENOMIC DNA]</scope>
    <source>
        <strain evidence="2 3">CBS 119918</strain>
    </source>
</reference>
<accession>A0A072PDV4</accession>
<feature type="compositionally biased region" description="Polar residues" evidence="1">
    <location>
        <begin position="34"/>
        <end position="48"/>
    </location>
</feature>
<dbReference type="OrthoDB" id="4158087at2759"/>
<feature type="compositionally biased region" description="Basic and acidic residues" evidence="1">
    <location>
        <begin position="53"/>
        <end position="71"/>
    </location>
</feature>
<feature type="compositionally biased region" description="Basic residues" evidence="1">
    <location>
        <begin position="80"/>
        <end position="96"/>
    </location>
</feature>
<evidence type="ECO:0000256" key="1">
    <source>
        <dbReference type="SAM" id="MobiDB-lite"/>
    </source>
</evidence>
<name>A0A072PDV4_9EURO</name>
<gene>
    <name evidence="2" type="ORF">A1O9_05869</name>
</gene>
<dbReference type="Proteomes" id="UP000027920">
    <property type="component" value="Unassembled WGS sequence"/>
</dbReference>
<dbReference type="GeneID" id="25280790"/>
<keyword evidence="3" id="KW-1185">Reference proteome</keyword>
<dbReference type="STRING" id="1182545.A0A072PDV4"/>
<dbReference type="EMBL" id="AMGV01000004">
    <property type="protein sequence ID" value="KEF57947.1"/>
    <property type="molecule type" value="Genomic_DNA"/>
</dbReference>
<feature type="region of interest" description="Disordered" evidence="1">
    <location>
        <begin position="1"/>
        <end position="134"/>
    </location>
</feature>
<dbReference type="VEuPathDB" id="FungiDB:A1O9_05869"/>
<feature type="region of interest" description="Disordered" evidence="1">
    <location>
        <begin position="174"/>
        <end position="194"/>
    </location>
</feature>
<dbReference type="PANTHER" id="PTHR37540">
    <property type="entry name" value="TRANSCRIPTION FACTOR (ACR-2), PUTATIVE-RELATED-RELATED"/>
    <property type="match status" value="1"/>
</dbReference>
<evidence type="ECO:0000313" key="3">
    <source>
        <dbReference type="Proteomes" id="UP000027920"/>
    </source>
</evidence>
<feature type="compositionally biased region" description="Low complexity" evidence="1">
    <location>
        <begin position="183"/>
        <end position="194"/>
    </location>
</feature>
<sequence>MSASQGQRQARQESVGQPQGIEPSRKPQRRFQFIDNSDVSSTGNNSTQVRRHVMQEYMREKRWESRAKQGDSSDSDLATTRRKTEKPRPHARKPKPKNLPIIESARSQPTHPTHPTFVSAHTPATVGPGHPKPSYASQALALSVPYPSQPPRLQKLSRRPFRISSDSFAKLATLTPDSPFSPPSTVRSGDSSSSSLTWNHTRALKLSQSPEPQTILSAARTDPFDSLPMHLSVQDQELFDFYANVMPACSYGFERRSPRAHNWYLSVFIPEAMKGAVCFQNTILVHAANTQAWVKGLAETPLAIEHRAKASQLLLHHYQQYPHDTSDATISATLSAAALEDFDPRIERRKYAWMHWQAVVQKIRDRGGPAALVQHNRLQMLINWSDYIFSGYNAQGATFYFDHQSSPIHSNPQEAEAIARREIAQQCSEFITFLKCAEHLALVQAGMQQNPVARAQQPMRYSVFRHREPLYNLVASPNGPRYTETGQFKQIISRLGALITINTAIWEYRHSTDLSEEFFVELLQNIIHNDLHQHISVEALIQILLSGSQNPNLLHTERPWFVGRFLKVAKRLSRPTFERLNDVLLQFLTLGPRLQPAIGAWEDELRAEILNAPLVSYQSRFMMG</sequence>
<dbReference type="PANTHER" id="PTHR37540:SF10">
    <property type="entry name" value="SIGMA-70 REGION 2 FAMILY PROTEIN"/>
    <property type="match status" value="1"/>
</dbReference>